<dbReference type="InterPro" id="IPR016181">
    <property type="entry name" value="Acyl_CoA_acyltransferase"/>
</dbReference>
<evidence type="ECO:0000313" key="2">
    <source>
        <dbReference type="EMBL" id="MRS64506.1"/>
    </source>
</evidence>
<feature type="domain" description="BioF2-like acetyltransferase" evidence="1">
    <location>
        <begin position="182"/>
        <end position="292"/>
    </location>
</feature>
<sequence length="355" mass="40824">MAPPNSSSSMTIRYFDRAKIDPVRWDDCVCASAQRLIYAFSWYLDALTTGTGAPNWGGIVAEDHGKYQAVMPVVYKKKFGICYVIQPDYCQQLGIFSRVDVELPSLSAAFFHQLARRFKWVVSYRFNEKNETELEFPTGFSVTKRLNHVLELNKPYEELFRNFATDRKINLNRARHADWLVEEKPDIRPLIQLHRQHNEAKVVGGMKLDLTIYERFARAVDALQNRGLARIWLARKLDGETAEAGGLFVLDRDRIIYLFNGASVSGRKQQARLWMINRLIEEFAGQPMVFDFESPAVGAESVKAYYRSFGAENRPYTEISYNNLPWLITSVRRFGRIVTLLLKKTQVVSQAGVVF</sequence>
<organism evidence="2 3">
    <name type="scientific">Larkinella terrae</name>
    <dbReference type="NCBI Taxonomy" id="2025311"/>
    <lineage>
        <taxon>Bacteria</taxon>
        <taxon>Pseudomonadati</taxon>
        <taxon>Bacteroidota</taxon>
        <taxon>Cytophagia</taxon>
        <taxon>Cytophagales</taxon>
        <taxon>Spirosomataceae</taxon>
        <taxon>Larkinella</taxon>
    </lineage>
</organism>
<dbReference type="GO" id="GO:0016740">
    <property type="term" value="F:transferase activity"/>
    <property type="evidence" value="ECO:0007669"/>
    <property type="project" value="UniProtKB-KW"/>
</dbReference>
<dbReference type="OrthoDB" id="116151at2"/>
<name>A0A7K0ESI8_9BACT</name>
<proteinExistence type="predicted"/>
<evidence type="ECO:0000313" key="3">
    <source>
        <dbReference type="Proteomes" id="UP000441754"/>
    </source>
</evidence>
<protein>
    <submittedName>
        <fullName evidence="2">GNAT family N-acetyltransferase</fullName>
    </submittedName>
</protein>
<dbReference type="EMBL" id="WJXZ01000014">
    <property type="protein sequence ID" value="MRS64506.1"/>
    <property type="molecule type" value="Genomic_DNA"/>
</dbReference>
<keyword evidence="3" id="KW-1185">Reference proteome</keyword>
<dbReference type="AlphaFoldDB" id="A0A7K0ESI8"/>
<dbReference type="InterPro" id="IPR038740">
    <property type="entry name" value="BioF2-like_GNAT_dom"/>
</dbReference>
<keyword evidence="2" id="KW-0808">Transferase</keyword>
<dbReference type="Pfam" id="PF13480">
    <property type="entry name" value="Acetyltransf_6"/>
    <property type="match status" value="1"/>
</dbReference>
<gene>
    <name evidence="2" type="ORF">GJJ30_24620</name>
</gene>
<reference evidence="2 3" key="1">
    <citation type="journal article" date="2018" name="Antonie Van Leeuwenhoek">
        <title>Larkinella terrae sp. nov., isolated from soil on Jeju Island, South Korea.</title>
        <authorList>
            <person name="Ten L.N."/>
            <person name="Jeon J."/>
            <person name="Park S.J."/>
            <person name="Park S."/>
            <person name="Lee S.Y."/>
            <person name="Kim M.K."/>
            <person name="Jung H.Y."/>
        </authorList>
    </citation>
    <scope>NUCLEOTIDE SEQUENCE [LARGE SCALE GENOMIC DNA]</scope>
    <source>
        <strain evidence="2 3">KCTC 52001</strain>
    </source>
</reference>
<dbReference type="Proteomes" id="UP000441754">
    <property type="component" value="Unassembled WGS sequence"/>
</dbReference>
<dbReference type="RefSeq" id="WP_154177842.1">
    <property type="nucleotide sequence ID" value="NZ_WJXZ01000014.1"/>
</dbReference>
<accession>A0A7K0ESI8</accession>
<dbReference type="SUPFAM" id="SSF55729">
    <property type="entry name" value="Acyl-CoA N-acyltransferases (Nat)"/>
    <property type="match status" value="1"/>
</dbReference>
<evidence type="ECO:0000259" key="1">
    <source>
        <dbReference type="Pfam" id="PF13480"/>
    </source>
</evidence>
<comment type="caution">
    <text evidence="2">The sequence shown here is derived from an EMBL/GenBank/DDBJ whole genome shotgun (WGS) entry which is preliminary data.</text>
</comment>
<dbReference type="Gene3D" id="3.40.630.30">
    <property type="match status" value="1"/>
</dbReference>